<name>A0A844ZVA1_9SPHN</name>
<keyword evidence="1" id="KW-0812">Transmembrane</keyword>
<proteinExistence type="predicted"/>
<keyword evidence="1" id="KW-1133">Transmembrane helix</keyword>
<protein>
    <submittedName>
        <fullName evidence="2">Uncharacterized protein</fullName>
    </submittedName>
</protein>
<sequence length="79" mass="8369">MTLGQYLPIMALIAGLVVAISAIRRLRAIPSPGEPDYDEEASRTAKSGAIFTLAAALALPILMYVAVPFMGDVADMTLF</sequence>
<dbReference type="Proteomes" id="UP000442714">
    <property type="component" value="Unassembled WGS sequence"/>
</dbReference>
<feature type="transmembrane region" description="Helical" evidence="1">
    <location>
        <begin position="6"/>
        <end position="26"/>
    </location>
</feature>
<gene>
    <name evidence="2" type="ORF">GRI41_12595</name>
</gene>
<keyword evidence="3" id="KW-1185">Reference proteome</keyword>
<organism evidence="2 3">
    <name type="scientific">Pontixanthobacter aquaemixtae</name>
    <dbReference type="NCBI Taxonomy" id="1958940"/>
    <lineage>
        <taxon>Bacteria</taxon>
        <taxon>Pseudomonadati</taxon>
        <taxon>Pseudomonadota</taxon>
        <taxon>Alphaproteobacteria</taxon>
        <taxon>Sphingomonadales</taxon>
        <taxon>Erythrobacteraceae</taxon>
        <taxon>Pontixanthobacter</taxon>
    </lineage>
</organism>
<accession>A0A844ZVA1</accession>
<dbReference type="AlphaFoldDB" id="A0A844ZVA1"/>
<evidence type="ECO:0000313" key="2">
    <source>
        <dbReference type="EMBL" id="MXO91668.1"/>
    </source>
</evidence>
<dbReference type="EMBL" id="WTYX01000002">
    <property type="protein sequence ID" value="MXO91668.1"/>
    <property type="molecule type" value="Genomic_DNA"/>
</dbReference>
<reference evidence="2 3" key="1">
    <citation type="submission" date="2019-12" db="EMBL/GenBank/DDBJ databases">
        <title>Genomic-based taxomic classification of the family Erythrobacteraceae.</title>
        <authorList>
            <person name="Xu L."/>
        </authorList>
    </citation>
    <scope>NUCLEOTIDE SEQUENCE [LARGE SCALE GENOMIC DNA]</scope>
    <source>
        <strain evidence="2 3">KCTC 52763</strain>
    </source>
</reference>
<dbReference type="RefSeq" id="WP_160605355.1">
    <property type="nucleotide sequence ID" value="NZ_WTYX01000002.1"/>
</dbReference>
<evidence type="ECO:0000256" key="1">
    <source>
        <dbReference type="SAM" id="Phobius"/>
    </source>
</evidence>
<feature type="transmembrane region" description="Helical" evidence="1">
    <location>
        <begin position="47"/>
        <end position="70"/>
    </location>
</feature>
<keyword evidence="1" id="KW-0472">Membrane</keyword>
<evidence type="ECO:0000313" key="3">
    <source>
        <dbReference type="Proteomes" id="UP000442714"/>
    </source>
</evidence>
<comment type="caution">
    <text evidence="2">The sequence shown here is derived from an EMBL/GenBank/DDBJ whole genome shotgun (WGS) entry which is preliminary data.</text>
</comment>